<accession>A0ABY6LZ60</accession>
<dbReference type="Proteomes" id="UP001163328">
    <property type="component" value="Chromosome"/>
</dbReference>
<keyword evidence="9" id="KW-0575">Peroxidase</keyword>
<keyword evidence="2 7" id="KW-0349">Heme</keyword>
<keyword evidence="3 7" id="KW-0479">Metal-binding</keyword>
<dbReference type="InterPro" id="IPR009056">
    <property type="entry name" value="Cyt_c-like_dom"/>
</dbReference>
<evidence type="ECO:0000259" key="8">
    <source>
        <dbReference type="PROSITE" id="PS51007"/>
    </source>
</evidence>
<organism evidence="9 10">
    <name type="scientific">Flavobacterium agricola</name>
    <dbReference type="NCBI Taxonomy" id="2870839"/>
    <lineage>
        <taxon>Bacteria</taxon>
        <taxon>Pseudomonadati</taxon>
        <taxon>Bacteroidota</taxon>
        <taxon>Flavobacteriia</taxon>
        <taxon>Flavobacteriales</taxon>
        <taxon>Flavobacteriaceae</taxon>
        <taxon>Flavobacterium</taxon>
    </lineage>
</organism>
<evidence type="ECO:0000313" key="10">
    <source>
        <dbReference type="Proteomes" id="UP001163328"/>
    </source>
</evidence>
<dbReference type="PANTHER" id="PTHR30600:SF10">
    <property type="entry name" value="BLL6722 PROTEIN"/>
    <property type="match status" value="1"/>
</dbReference>
<dbReference type="Gene3D" id="1.10.760.10">
    <property type="entry name" value="Cytochrome c-like domain"/>
    <property type="match status" value="2"/>
</dbReference>
<dbReference type="Pfam" id="PF03150">
    <property type="entry name" value="CCP_MauG"/>
    <property type="match status" value="1"/>
</dbReference>
<gene>
    <name evidence="9" type="ORF">K5I29_01410</name>
</gene>
<dbReference type="PROSITE" id="PS51007">
    <property type="entry name" value="CYTC"/>
    <property type="match status" value="2"/>
</dbReference>
<dbReference type="RefSeq" id="WP_264434083.1">
    <property type="nucleotide sequence ID" value="NZ_CP081495.1"/>
</dbReference>
<sequence length="384" mass="43178">MNIQKGICTILLCGAALGLMSVKYFNTNDPVYYSISDLRNLYGSGNPALWPAALIDSNVVNFQDIGPLQEPIFPADNPYSEAKRNLGKNLFFDPRLSNSKQIACASCHDPALAWGDAKPVSHGEDRQTGIRNSKSLLNVAYASPLFWDGRALTLEDQARFPIVDPKEMANHVDVAVKTIKKIKGYKPLFKEAFGDDKVTEDRIFKAIATFERTLVSRKSRFDKFVEGDPKQLTDQEIEGLHLFRTKARCISCHNSHYFSDNQFHNVGLTYYKRKYEDLGLYTQTDAVQDIGKFRTPSLRDVAHTAPYMHNGLFPNLTGVLNMYNAGMPNRIPPKGAENDPNYPKNSELLHVLKLDKEELKALEAFLGAISSPVYRESEPEQLPQ</sequence>
<name>A0ABY6LZ60_9FLAO</name>
<reference evidence="9" key="1">
    <citation type="submission" date="2021-08" db="EMBL/GenBank/DDBJ databases">
        <title>Flavobacterium sp. strain CC-SYL302.</title>
        <authorList>
            <person name="Lin S.-Y."/>
            <person name="Lee T.-H."/>
            <person name="Young C.-C."/>
        </authorList>
    </citation>
    <scope>NUCLEOTIDE SEQUENCE</scope>
    <source>
        <strain evidence="9">CC-SYL302</strain>
    </source>
</reference>
<keyword evidence="6 7" id="KW-0408">Iron</keyword>
<evidence type="ECO:0000256" key="1">
    <source>
        <dbReference type="ARBA" id="ARBA00004196"/>
    </source>
</evidence>
<evidence type="ECO:0000256" key="3">
    <source>
        <dbReference type="ARBA" id="ARBA00022723"/>
    </source>
</evidence>
<keyword evidence="4" id="KW-0732">Signal</keyword>
<evidence type="ECO:0000256" key="2">
    <source>
        <dbReference type="ARBA" id="ARBA00022617"/>
    </source>
</evidence>
<dbReference type="GO" id="GO:0004601">
    <property type="term" value="F:peroxidase activity"/>
    <property type="evidence" value="ECO:0007669"/>
    <property type="project" value="UniProtKB-KW"/>
</dbReference>
<evidence type="ECO:0000256" key="7">
    <source>
        <dbReference type="PROSITE-ProRule" id="PRU00433"/>
    </source>
</evidence>
<keyword evidence="5" id="KW-0560">Oxidoreductase</keyword>
<dbReference type="InterPro" id="IPR036909">
    <property type="entry name" value="Cyt_c-like_dom_sf"/>
</dbReference>
<evidence type="ECO:0000256" key="4">
    <source>
        <dbReference type="ARBA" id="ARBA00022729"/>
    </source>
</evidence>
<feature type="domain" description="Cytochrome c" evidence="8">
    <location>
        <begin position="234"/>
        <end position="370"/>
    </location>
</feature>
<evidence type="ECO:0000256" key="6">
    <source>
        <dbReference type="ARBA" id="ARBA00023004"/>
    </source>
</evidence>
<feature type="domain" description="Cytochrome c" evidence="8">
    <location>
        <begin position="82"/>
        <end position="209"/>
    </location>
</feature>
<comment type="subcellular location">
    <subcellularLocation>
        <location evidence="1">Cell envelope</location>
    </subcellularLocation>
</comment>
<dbReference type="SUPFAM" id="SSF46626">
    <property type="entry name" value="Cytochrome c"/>
    <property type="match status" value="2"/>
</dbReference>
<protein>
    <submittedName>
        <fullName evidence="9">Cytochrome-c peroxidase</fullName>
    </submittedName>
</protein>
<evidence type="ECO:0000256" key="5">
    <source>
        <dbReference type="ARBA" id="ARBA00023002"/>
    </source>
</evidence>
<dbReference type="PANTHER" id="PTHR30600">
    <property type="entry name" value="CYTOCHROME C PEROXIDASE-RELATED"/>
    <property type="match status" value="1"/>
</dbReference>
<proteinExistence type="predicted"/>
<evidence type="ECO:0000313" key="9">
    <source>
        <dbReference type="EMBL" id="UYW01610.1"/>
    </source>
</evidence>
<dbReference type="InterPro" id="IPR004852">
    <property type="entry name" value="Di-haem_cyt_c_peroxidsae"/>
</dbReference>
<dbReference type="EMBL" id="CP081495">
    <property type="protein sequence ID" value="UYW01610.1"/>
    <property type="molecule type" value="Genomic_DNA"/>
</dbReference>
<dbReference type="InterPro" id="IPR051395">
    <property type="entry name" value="Cytochrome_c_Peroxidase/MauG"/>
</dbReference>
<keyword evidence="10" id="KW-1185">Reference proteome</keyword>